<name>A0A2G5BIX5_COERN</name>
<dbReference type="EMBL" id="KZ303488">
    <property type="protein sequence ID" value="PIA18968.1"/>
    <property type="molecule type" value="Genomic_DNA"/>
</dbReference>
<dbReference type="Proteomes" id="UP000242474">
    <property type="component" value="Unassembled WGS sequence"/>
</dbReference>
<dbReference type="OrthoDB" id="5573433at2759"/>
<evidence type="ECO:0000313" key="3">
    <source>
        <dbReference type="Proteomes" id="UP000242474"/>
    </source>
</evidence>
<protein>
    <submittedName>
        <fullName evidence="2">Uncharacterized protein</fullName>
    </submittedName>
</protein>
<organism evidence="2 3">
    <name type="scientific">Coemansia reversa (strain ATCC 12441 / NRRL 1564)</name>
    <dbReference type="NCBI Taxonomy" id="763665"/>
    <lineage>
        <taxon>Eukaryota</taxon>
        <taxon>Fungi</taxon>
        <taxon>Fungi incertae sedis</taxon>
        <taxon>Zoopagomycota</taxon>
        <taxon>Kickxellomycotina</taxon>
        <taxon>Kickxellomycetes</taxon>
        <taxon>Kickxellales</taxon>
        <taxon>Kickxellaceae</taxon>
        <taxon>Coemansia</taxon>
    </lineage>
</organism>
<evidence type="ECO:0000313" key="2">
    <source>
        <dbReference type="EMBL" id="PIA18968.1"/>
    </source>
</evidence>
<accession>A0A2G5BIX5</accession>
<feature type="region of interest" description="Disordered" evidence="1">
    <location>
        <begin position="171"/>
        <end position="222"/>
    </location>
</feature>
<dbReference type="AlphaFoldDB" id="A0A2G5BIX5"/>
<feature type="compositionally biased region" description="Polar residues" evidence="1">
    <location>
        <begin position="178"/>
        <end position="192"/>
    </location>
</feature>
<sequence>MYKCKQIDGQLARLGMELTQQVEVAQRLAQEVALVDSVKEQLAAIQAEVDAVRTGLAGLEKTYCTLAGNSEPQWAVELACTEAEHRQARHKHYQQLQQAMDTQYTELSRDSAQMRAANAARSFQRDLDDYRRGYTRTRPLRSRDTAGVVGTADAGLARHNVSSMDDFFSDNDSVSAARPQSSAAVRNTSSARRPQGPRNDNRDGDSQGQESGFTVIEDEDFE</sequence>
<reference evidence="2 3" key="1">
    <citation type="journal article" date="2015" name="Genome Biol. Evol.">
        <title>Phylogenomic analyses indicate that early fungi evolved digesting cell walls of algal ancestors of land plants.</title>
        <authorList>
            <person name="Chang Y."/>
            <person name="Wang S."/>
            <person name="Sekimoto S."/>
            <person name="Aerts A.L."/>
            <person name="Choi C."/>
            <person name="Clum A."/>
            <person name="LaButti K.M."/>
            <person name="Lindquist E.A."/>
            <person name="Yee Ngan C."/>
            <person name="Ohm R.A."/>
            <person name="Salamov A.A."/>
            <person name="Grigoriev I.V."/>
            <person name="Spatafora J.W."/>
            <person name="Berbee M.L."/>
        </authorList>
    </citation>
    <scope>NUCLEOTIDE SEQUENCE [LARGE SCALE GENOMIC DNA]</scope>
    <source>
        <strain evidence="2 3">NRRL 1564</strain>
    </source>
</reference>
<evidence type="ECO:0000256" key="1">
    <source>
        <dbReference type="SAM" id="MobiDB-lite"/>
    </source>
</evidence>
<keyword evidence="3" id="KW-1185">Reference proteome</keyword>
<proteinExistence type="predicted"/>
<gene>
    <name evidence="2" type="ORF">COEREDRAFT_95699</name>
</gene>